<dbReference type="Pfam" id="PF20421">
    <property type="entry name" value="DHR-2_Lobe_C"/>
    <property type="match status" value="1"/>
</dbReference>
<dbReference type="InterPro" id="IPR043161">
    <property type="entry name" value="DOCK_C_lobe_A"/>
</dbReference>
<dbReference type="InterPro" id="IPR057500">
    <property type="entry name" value="C2_DCK1_4th"/>
</dbReference>
<accession>Q6CS94</accession>
<dbReference type="EMBL" id="CR382124">
    <property type="protein sequence ID" value="CAH00291.1"/>
    <property type="molecule type" value="Genomic_DNA"/>
</dbReference>
<dbReference type="InterPro" id="IPR046773">
    <property type="entry name" value="DOCKER_Lobe_C"/>
</dbReference>
<dbReference type="Gene3D" id="1.25.40.410">
    <property type="match status" value="1"/>
</dbReference>
<dbReference type="GO" id="GO:0007264">
    <property type="term" value="P:small GTPase-mediated signal transduction"/>
    <property type="evidence" value="ECO:0007669"/>
    <property type="project" value="InterPro"/>
</dbReference>
<feature type="region of interest" description="Disordered" evidence="2">
    <location>
        <begin position="1904"/>
        <end position="1940"/>
    </location>
</feature>
<evidence type="ECO:0000256" key="2">
    <source>
        <dbReference type="SAM" id="MobiDB-lite"/>
    </source>
</evidence>
<dbReference type="FunCoup" id="Q6CS94">
    <property type="interactions" value="21"/>
</dbReference>
<name>Q6CS94_KLULA</name>
<keyword evidence="5" id="KW-1185">Reference proteome</keyword>
<dbReference type="GO" id="GO:0031267">
    <property type="term" value="F:small GTPase binding"/>
    <property type="evidence" value="ECO:0007669"/>
    <property type="project" value="TreeGrafter"/>
</dbReference>
<comment type="similarity">
    <text evidence="1">Belongs to the DOCK family.</text>
</comment>
<dbReference type="PROSITE" id="PS51651">
    <property type="entry name" value="DOCKER"/>
    <property type="match status" value="1"/>
</dbReference>
<protein>
    <submittedName>
        <fullName evidence="4">KLLA0D02860p</fullName>
    </submittedName>
</protein>
<dbReference type="HOGENOM" id="CLU_238900_0_0_1"/>
<dbReference type="InterPro" id="IPR032376">
    <property type="entry name" value="DOCK_N"/>
</dbReference>
<dbReference type="Proteomes" id="UP000000598">
    <property type="component" value="Chromosome D"/>
</dbReference>
<dbReference type="GO" id="GO:0005085">
    <property type="term" value="F:guanyl-nucleotide exchange factor activity"/>
    <property type="evidence" value="ECO:0007669"/>
    <property type="project" value="InterPro"/>
</dbReference>
<evidence type="ECO:0000313" key="5">
    <source>
        <dbReference type="Proteomes" id="UP000000598"/>
    </source>
</evidence>
<dbReference type="PANTHER" id="PTHR45653">
    <property type="entry name" value="DEDICATOR OF CYTOKINESIS"/>
    <property type="match status" value="1"/>
</dbReference>
<dbReference type="Pfam" id="PF16172">
    <property type="entry name" value="DOCK_N"/>
    <property type="match status" value="1"/>
</dbReference>
<dbReference type="CDD" id="cd11684">
    <property type="entry name" value="DHR2_DOCK"/>
    <property type="match status" value="1"/>
</dbReference>
<reference evidence="4 5" key="1">
    <citation type="journal article" date="2004" name="Nature">
        <title>Genome evolution in yeasts.</title>
        <authorList>
            <consortium name="Genolevures"/>
            <person name="Dujon B."/>
            <person name="Sherman D."/>
            <person name="Fischer G."/>
            <person name="Durrens P."/>
            <person name="Casaregola S."/>
            <person name="Lafontaine I."/>
            <person name="de Montigny J."/>
            <person name="Marck C."/>
            <person name="Neuveglise C."/>
            <person name="Talla E."/>
            <person name="Goffard N."/>
            <person name="Frangeul L."/>
            <person name="Aigle M."/>
            <person name="Anthouard V."/>
            <person name="Babour A."/>
            <person name="Barbe V."/>
            <person name="Barnay S."/>
            <person name="Blanchin S."/>
            <person name="Beckerich J.M."/>
            <person name="Beyne E."/>
            <person name="Bleykasten C."/>
            <person name="Boisrame A."/>
            <person name="Boyer J."/>
            <person name="Cattolico L."/>
            <person name="Confanioleri F."/>
            <person name="de Daruvar A."/>
            <person name="Despons L."/>
            <person name="Fabre E."/>
            <person name="Fairhead C."/>
            <person name="Ferry-Dumazet H."/>
            <person name="Groppi A."/>
            <person name="Hantraye F."/>
            <person name="Hennequin C."/>
            <person name="Jauniaux N."/>
            <person name="Joyet P."/>
            <person name="Kachouri R."/>
            <person name="Kerrest A."/>
            <person name="Koszul R."/>
            <person name="Lemaire M."/>
            <person name="Lesur I."/>
            <person name="Ma L."/>
            <person name="Muller H."/>
            <person name="Nicaud J.M."/>
            <person name="Nikolski M."/>
            <person name="Oztas S."/>
            <person name="Ozier-Kalogeropoulos O."/>
            <person name="Pellenz S."/>
            <person name="Potier S."/>
            <person name="Richard G.F."/>
            <person name="Straub M.L."/>
            <person name="Suleau A."/>
            <person name="Swennene D."/>
            <person name="Tekaia F."/>
            <person name="Wesolowski-Louvel M."/>
            <person name="Westhof E."/>
            <person name="Wirth B."/>
            <person name="Zeniou-Meyer M."/>
            <person name="Zivanovic I."/>
            <person name="Bolotin-Fukuhara M."/>
            <person name="Thierry A."/>
            <person name="Bouchier C."/>
            <person name="Caudron B."/>
            <person name="Scarpelli C."/>
            <person name="Gaillardin C."/>
            <person name="Weissenbach J."/>
            <person name="Wincker P."/>
            <person name="Souciet J.L."/>
        </authorList>
    </citation>
    <scope>NUCLEOTIDE SEQUENCE [LARGE SCALE GENOMIC DNA]</scope>
    <source>
        <strain evidence="5">ATCC 8585 / CBS 2359 / DSM 70799 / NBRC 1267 / NRRL Y-1140 / WM37</strain>
    </source>
</reference>
<dbReference type="PANTHER" id="PTHR45653:SF10">
    <property type="entry name" value="MYOBLAST CITY, ISOFORM B"/>
    <property type="match status" value="1"/>
</dbReference>
<dbReference type="InterPro" id="IPR026791">
    <property type="entry name" value="DOCK"/>
</dbReference>
<dbReference type="eggNOG" id="KOG1998">
    <property type="taxonomic scope" value="Eukaryota"/>
</dbReference>
<dbReference type="Pfam" id="PF25338">
    <property type="entry name" value="C2_DCK_4th"/>
    <property type="match status" value="1"/>
</dbReference>
<evidence type="ECO:0000313" key="4">
    <source>
        <dbReference type="EMBL" id="CAH00291.1"/>
    </source>
</evidence>
<dbReference type="KEGG" id="kla:KLLA0_D02860g"/>
<dbReference type="OMA" id="KPIFFDP"/>
<dbReference type="Gene3D" id="1.20.58.740">
    <property type="match status" value="1"/>
</dbReference>
<dbReference type="InterPro" id="IPR027357">
    <property type="entry name" value="DOCKER_dom"/>
</dbReference>
<dbReference type="InterPro" id="IPR043162">
    <property type="entry name" value="DOCK_C_lobe_C"/>
</dbReference>
<sequence length="1940" mass="221008">MTKSNNDATANGSSDTPANHTELRQFEWIPTDRLIPGTVARAFLPLKKCPELVLKSSDYVDLYPGDEVFVMEQTKDGKWCRGYVSNDLMPIDFMSNMGSVTDNLPKQKIQRVIFPRRFVHLDFDEQIENYAFLRFPTGTELEQQDGRLKKLPSLYQLMRASKVSRETPPPYPFFVANGYALNREILLNLFTLTKHIYYLYSFGEFEIVDQMVDLYYKLDAVRIQLQANFMATNERSLIMKKATALMSIFSKFIASHSVTKKIGSLQKRNRIDPFGFESILTRDQATGKLLTDSVSPQLMATSTSLYAMTTNYPVSNANDLKLKPDENTKFKSFPPSQILVDCQEIIGTLVSDQHAEALTAYLYLRTAKEVLTEPFLIDLKKNNQKSMDNVSAALFRNLPYNIGENNRVYLVVEIVETIKVVIDEDVDQKFVKPFVPFAASADDITGSIRRGVVAGATDISRVFSKEKGSLASGHAYNFKVELFASFYTDSKSEQPPIPAATLTDPAKLAKLMKAKSNVSTKNNGWGDLIDRIINDSHTGIAVTGQMESLVVSVKEIKEDCKFLQTNSDNAMAITAVNPIFYDTLEQKQTDRIYLTLDKVSICGLENKKSNVSNITIQISSNNDKITFRPSSVTHSYKKWAFITVRPGELVNETIRIDGIDSMTKEETLRVSAYLNGRLFAKSRFYVKKGLQILEYKKKSVFQLISSLGKPLVEIEVGTRYVGNNYNMDRTVHSLLSLLRKHQITENDFEQKSLEALKSLKMVSIKQITKYFNPILLSLLELLYYTCYRHAARSSEALKKAVFSSLVQFLDMNIARHDNYKHLFNDFFEEVERENSNYLPELGPILVRLMSEQFSSSANSWSYVGRALCRSYILLLKLGRLFSKDIVGYHQAVDEFFNSLSIFFRVTNDSVLVDQVTILETYDLAINETSAIFDDPHLIQLVLLLFNACQEKENSIEFSQDDLSTKEKNFVNAKYLLLRRILQNPELAPFFKDPAENPLRTKFLGQVIEWCFKPFIKEKGCVPNLTTASYANGVLITIIEQAQDTVFKRNLIRLLPIFCRIFLFLRSACEKEDCFKFKRVFAPLFPTVTPLPEITVDSMVTDEVFVGVLLETATIIIALTKIVEQQYDSHGSFIKAIEACREDEDFQSPYYVTKIVREDLATIFVTIHRLIKGDFFPSKKWFTMTAAIMRACMTLSEMCLDVFKLYYVPDEQCTLETFDAELWGRYFKLVLCIANHKTVNSTPLAPLPRKAVYLVTGDLIGRASYILEQIWDILGDNCIGTDLDNKYGILRSSVYQMTFLTAAMDIVTDFCAFSFLRHVDARRVGSKIIWVVLILVWTNENSLTTAIEELTPQFFNAYQKGALRPTVFEVEIFLDTLLHVIHLDTEDSIKDTLFNYVRFLKEFLLSLAETEDIPSGEEFDDDRTASQLRIFGYLMSMKRPEMLHTLVNDLFINHMRRKDYIQAALSLELLALTYEWNPNDSLPATKYPPLPEQSSFERREYLYKEAARNFTKGLKLEKALTVYKDLADAYDKINYDLDGLSYVHGQISNIYTDLQNVDRLVPNYFKVSFYGYGFPKNLRGKTFVFEGLPFEHITSVHNRLLKLYPGSKLVNSFTEADKLLVSPPNGKFIHVISVEPRLQISDEYATSDKKNDNNKVRLYVENRDLKTFSSSRRVAGTHGITDLWVIEYIFETKSTFPTLMNRSEVVKVTEKRLSPINNAIKSLQQKIQELSGLEDMCYKLMKENGDCSEVFSELSRNITGTIDAPINGGIAEYRVFYTDEETKSKLDPADVELLVAAFNELTIVLNRCLALHGQLCPISLSKSHTLLKDLFAKNFEKEIKVSGIDINETNDEIIARIKSIQSSQQSFSKRSSMLMSRSIFSESHSIRSAGSNGSATKNSMHDLTVTSSHRTTKSNAPSHAASHATRISRPTTHISMLRSTR</sequence>
<feature type="compositionally biased region" description="Polar residues" evidence="2">
    <location>
        <begin position="1927"/>
        <end position="1940"/>
    </location>
</feature>
<evidence type="ECO:0000256" key="1">
    <source>
        <dbReference type="PROSITE-ProRule" id="PRU00984"/>
    </source>
</evidence>
<feature type="compositionally biased region" description="Polar residues" evidence="2">
    <location>
        <begin position="1904"/>
        <end position="1916"/>
    </location>
</feature>
<feature type="domain" description="DOCKER" evidence="3">
    <location>
        <begin position="1433"/>
        <end position="1846"/>
    </location>
</feature>
<dbReference type="InParanoid" id="Q6CS94"/>
<dbReference type="STRING" id="284590.Q6CS94"/>
<evidence type="ECO:0000259" key="3">
    <source>
        <dbReference type="PROSITE" id="PS51651"/>
    </source>
</evidence>
<organism evidence="4 5">
    <name type="scientific">Kluyveromyces lactis (strain ATCC 8585 / CBS 2359 / DSM 70799 / NBRC 1267 / NRRL Y-1140 / WM37)</name>
    <name type="common">Yeast</name>
    <name type="synonym">Candida sphaerica</name>
    <dbReference type="NCBI Taxonomy" id="284590"/>
    <lineage>
        <taxon>Eukaryota</taxon>
        <taxon>Fungi</taxon>
        <taxon>Dikarya</taxon>
        <taxon>Ascomycota</taxon>
        <taxon>Saccharomycotina</taxon>
        <taxon>Saccharomycetes</taxon>
        <taxon>Saccharomycetales</taxon>
        <taxon>Saccharomycetaceae</taxon>
        <taxon>Kluyveromyces</taxon>
    </lineage>
</organism>
<gene>
    <name evidence="4" type="ORF">KLLA0_D02860g</name>
</gene>
<dbReference type="GO" id="GO:0005886">
    <property type="term" value="C:plasma membrane"/>
    <property type="evidence" value="ECO:0007669"/>
    <property type="project" value="TreeGrafter"/>
</dbReference>
<dbReference type="GO" id="GO:0005737">
    <property type="term" value="C:cytoplasm"/>
    <property type="evidence" value="ECO:0007669"/>
    <property type="project" value="TreeGrafter"/>
</dbReference>
<dbReference type="PaxDb" id="284590-Q6CS94"/>
<proteinExistence type="inferred from homology"/>